<dbReference type="EMBL" id="UGVC01000001">
    <property type="protein sequence ID" value="SUD91970.1"/>
    <property type="molecule type" value="Genomic_DNA"/>
</dbReference>
<dbReference type="Gene3D" id="3.30.70.1290">
    <property type="entry name" value="Transposase IS200-like"/>
    <property type="match status" value="1"/>
</dbReference>
<dbReference type="STRING" id="1123034.GCA_000685805_00736"/>
<dbReference type="PANTHER" id="PTHR36966:SF1">
    <property type="entry name" value="REP-ASSOCIATED TYROSINE TRANSPOSASE"/>
    <property type="match status" value="1"/>
</dbReference>
<keyword evidence="3" id="KW-1185">Reference proteome</keyword>
<dbReference type="Pfam" id="PF01797">
    <property type="entry name" value="Y1_Tnp"/>
    <property type="match status" value="1"/>
</dbReference>
<dbReference type="NCBIfam" id="NF047646">
    <property type="entry name" value="REP_Tyr_transpos"/>
    <property type="match status" value="1"/>
</dbReference>
<dbReference type="InterPro" id="IPR036515">
    <property type="entry name" value="Transposase_17_sf"/>
</dbReference>
<dbReference type="RefSeq" id="WP_028858354.1">
    <property type="nucleotide sequence ID" value="NZ_CAJHAQ010000001.1"/>
</dbReference>
<dbReference type="InterPro" id="IPR002686">
    <property type="entry name" value="Transposase_17"/>
</dbReference>
<dbReference type="GO" id="GO:0006313">
    <property type="term" value="P:DNA transposition"/>
    <property type="evidence" value="ECO:0007669"/>
    <property type="project" value="InterPro"/>
</dbReference>
<dbReference type="InterPro" id="IPR052715">
    <property type="entry name" value="RAYT_transposase"/>
</dbReference>
<protein>
    <submittedName>
        <fullName evidence="2">Transposase and inactivated derivatives</fullName>
    </submittedName>
</protein>
<dbReference type="GO" id="GO:0004803">
    <property type="term" value="F:transposase activity"/>
    <property type="evidence" value="ECO:0007669"/>
    <property type="project" value="InterPro"/>
</dbReference>
<evidence type="ECO:0000259" key="1">
    <source>
        <dbReference type="SMART" id="SM01321"/>
    </source>
</evidence>
<dbReference type="SMART" id="SM01321">
    <property type="entry name" value="Y1_Tnp"/>
    <property type="match status" value="1"/>
</dbReference>
<gene>
    <name evidence="2" type="ORF">NCTC10526_02350</name>
</gene>
<accession>A0A379LN13</accession>
<evidence type="ECO:0000313" key="2">
    <source>
        <dbReference type="EMBL" id="SUD91970.1"/>
    </source>
</evidence>
<dbReference type="GO" id="GO:0043565">
    <property type="term" value="F:sequence-specific DNA binding"/>
    <property type="evidence" value="ECO:0007669"/>
    <property type="project" value="TreeGrafter"/>
</dbReference>
<proteinExistence type="predicted"/>
<feature type="domain" description="Transposase IS200-like" evidence="1">
    <location>
        <begin position="9"/>
        <end position="132"/>
    </location>
</feature>
<dbReference type="Proteomes" id="UP000254123">
    <property type="component" value="Unassembled WGS sequence"/>
</dbReference>
<name>A0A379LN13_9GAMM</name>
<dbReference type="AlphaFoldDB" id="A0A379LN13"/>
<organism evidence="2 3">
    <name type="scientific">Psychrobacter phenylpyruvicus</name>
    <dbReference type="NCBI Taxonomy" id="29432"/>
    <lineage>
        <taxon>Bacteria</taxon>
        <taxon>Pseudomonadati</taxon>
        <taxon>Pseudomonadota</taxon>
        <taxon>Gammaproteobacteria</taxon>
        <taxon>Moraxellales</taxon>
        <taxon>Moraxellaceae</taxon>
        <taxon>Psychrobacter</taxon>
    </lineage>
</organism>
<dbReference type="PANTHER" id="PTHR36966">
    <property type="entry name" value="REP-ASSOCIATED TYROSINE TRANSPOSASE"/>
    <property type="match status" value="1"/>
</dbReference>
<dbReference type="SUPFAM" id="SSF143422">
    <property type="entry name" value="Transposase IS200-like"/>
    <property type="match status" value="1"/>
</dbReference>
<reference evidence="2 3" key="1">
    <citation type="submission" date="2018-06" db="EMBL/GenBank/DDBJ databases">
        <authorList>
            <consortium name="Pathogen Informatics"/>
            <person name="Doyle S."/>
        </authorList>
    </citation>
    <scope>NUCLEOTIDE SEQUENCE [LARGE SCALE GENOMIC DNA]</scope>
    <source>
        <strain evidence="2 3">NCTC10526</strain>
    </source>
</reference>
<evidence type="ECO:0000313" key="3">
    <source>
        <dbReference type="Proteomes" id="UP000254123"/>
    </source>
</evidence>
<sequence>MRRYIRDNTYGGCYFITFVLQDRQSSLLTDYIAEFRMAYRDTKKNYDFNLDAMVVLPDHVHMILTLPESSNNYSIIIASLKSQFSRRMNKEESISQSRQKKRERGIWQRRFWEHRIRDDLDYQRHIEYIHFNPVKHGYVNSPKDWQYSTLRKFIDAGIYTQDWGENGLFDTIDVKYD</sequence>